<feature type="domain" description="Glycoside hydrolase family 31 TIM barrel" evidence="4">
    <location>
        <begin position="217"/>
        <end position="522"/>
    </location>
</feature>
<evidence type="ECO:0000313" key="7">
    <source>
        <dbReference type="EMBL" id="SEF43935.1"/>
    </source>
</evidence>
<sequence length="845" mass="98339">MRKNIRNVFCCVLLLCSLQTLANVVYQDANVRFTLIDEGTLRLEYAPDGKFVDNKSFMAVIREYPKVNYNIKNNTKQVVINTSKLKLVYKKGTGPFSKENLTISSAKTISKSFVWKPGMKQTGNLKGTYRTLDGYDGSEYQYSTPKHEMPIEDGLLATDGWTLIDDSKSLLFDGAKDWDWVTERKSAEGAQDWYFMAYGHDYKGALNSYTKFAGKVPLPPRYTFGYWWSRYWSYSDQDFRDLIGNFQRLDLPLDVLVIDMDWHPISPEAGGGWTGWDWNERLFPDYKAFLKYLDEQGVKATMNLHPADGVRPYEKKYKEFMQRLGKDDGKAHEWLGSDKQYVKAIFDTYLHNYMDEGVDFWWLDWQQWEKDRAVKDLDNVFWCNYIWFTDMERNGNKRPMLYHRWGGLGNHRYQVGFSGDSFITWESLKFLPYFNSTASNVLYGYWSHDIGGHQSKQWGSPVEPQLYTRAMQMGQYLPIIRSHSTKDPSLNKEPWAFGQDTQQRLANVINGRYALVPYIYTMARKTYEEGLSLCRPLYYDYPEVRESYEFKEEYMFGDHMLIAPVTDEVNPNDGYATVKVWLPAGEWLEYETGKMLQGGRIYERRFTMDEYPVYIKAGSIIPYFGKLKNLSGTDQAVTVRVFPGGENGFFKLYEDNGEDKNYVTEYATTPLSYTRKGNKLSVTIGPRQGQYKDMPVQRQYYIALPCQKAPVSISSQGKELPFTYDGMNLETTIDLGMVDCASGVTVEIEMPAEYVLADGAKADFRHIQTMVRDYKQHEAGMVYTEDFGYLEATPLRLTYHPEKQEETFNAYNERIKRVDQVLIEQMGDSENYKRAMRLLNREEQP</sequence>
<dbReference type="EMBL" id="FNUV01000001">
    <property type="protein sequence ID" value="SEF43935.1"/>
    <property type="molecule type" value="Genomic_DNA"/>
</dbReference>
<dbReference type="Pfam" id="PF21365">
    <property type="entry name" value="Glyco_hydro_31_3rd"/>
    <property type="match status" value="1"/>
</dbReference>
<dbReference type="SUPFAM" id="SSF51445">
    <property type="entry name" value="(Trans)glycosidases"/>
    <property type="match status" value="1"/>
</dbReference>
<evidence type="ECO:0000256" key="1">
    <source>
        <dbReference type="ARBA" id="ARBA00007806"/>
    </source>
</evidence>
<dbReference type="InterPro" id="IPR051816">
    <property type="entry name" value="Glycosyl_Hydrolase_31"/>
</dbReference>
<dbReference type="Gene3D" id="2.60.40.1180">
    <property type="entry name" value="Golgi alpha-mannosidase II"/>
    <property type="match status" value="2"/>
</dbReference>
<gene>
    <name evidence="7" type="ORF">SAMN05216354_0439</name>
</gene>
<dbReference type="Proteomes" id="UP000236735">
    <property type="component" value="Unassembled WGS sequence"/>
</dbReference>
<dbReference type="PANTHER" id="PTHR43863:SF2">
    <property type="entry name" value="MALTASE-GLUCOAMYLASE"/>
    <property type="match status" value="1"/>
</dbReference>
<dbReference type="InterPro" id="IPR017853">
    <property type="entry name" value="GH"/>
</dbReference>
<dbReference type="Gene3D" id="3.20.20.80">
    <property type="entry name" value="Glycosidases"/>
    <property type="match status" value="1"/>
</dbReference>
<dbReference type="InterPro" id="IPR011013">
    <property type="entry name" value="Gal_mutarotase_sf_dom"/>
</dbReference>
<comment type="similarity">
    <text evidence="1 2">Belongs to the glycosyl hydrolase 31 family.</text>
</comment>
<evidence type="ECO:0000313" key="8">
    <source>
        <dbReference type="Proteomes" id="UP000236735"/>
    </source>
</evidence>
<protein>
    <submittedName>
        <fullName evidence="7">Alpha-glucosidase, glycosyl hydrolase family GH31</fullName>
    </submittedName>
</protein>
<dbReference type="AlphaFoldDB" id="A0A1H5S040"/>
<accession>A0A1H5S040</accession>
<dbReference type="GO" id="GO:0004553">
    <property type="term" value="F:hydrolase activity, hydrolyzing O-glycosyl compounds"/>
    <property type="evidence" value="ECO:0007669"/>
    <property type="project" value="InterPro"/>
</dbReference>
<evidence type="ECO:0000259" key="5">
    <source>
        <dbReference type="Pfam" id="PF17137"/>
    </source>
</evidence>
<proteinExistence type="inferred from homology"/>
<dbReference type="InterPro" id="IPR048395">
    <property type="entry name" value="Glyco_hydro_31_C"/>
</dbReference>
<dbReference type="Pfam" id="PF17137">
    <property type="entry name" value="DUF5110"/>
    <property type="match status" value="1"/>
</dbReference>
<dbReference type="InterPro" id="IPR013780">
    <property type="entry name" value="Glyco_hydro_b"/>
</dbReference>
<dbReference type="GO" id="GO:0005975">
    <property type="term" value="P:carbohydrate metabolic process"/>
    <property type="evidence" value="ECO:0007669"/>
    <property type="project" value="InterPro"/>
</dbReference>
<dbReference type="SUPFAM" id="SSF74650">
    <property type="entry name" value="Galactose mutarotase-like"/>
    <property type="match status" value="1"/>
</dbReference>
<dbReference type="PANTHER" id="PTHR43863">
    <property type="entry name" value="HYDROLASE, PUTATIVE (AFU_ORTHOLOGUE AFUA_1G03140)-RELATED"/>
    <property type="match status" value="1"/>
</dbReference>
<feature type="domain" description="Glycosyl hydrolase family 31 C-terminal" evidence="6">
    <location>
        <begin position="530"/>
        <end position="621"/>
    </location>
</feature>
<dbReference type="GO" id="GO:0030246">
    <property type="term" value="F:carbohydrate binding"/>
    <property type="evidence" value="ECO:0007669"/>
    <property type="project" value="InterPro"/>
</dbReference>
<organism evidence="7 8">
    <name type="scientific">Xylanibacter ruminicola</name>
    <name type="common">Prevotella ruminicola</name>
    <dbReference type="NCBI Taxonomy" id="839"/>
    <lineage>
        <taxon>Bacteria</taxon>
        <taxon>Pseudomonadati</taxon>
        <taxon>Bacteroidota</taxon>
        <taxon>Bacteroidia</taxon>
        <taxon>Bacteroidales</taxon>
        <taxon>Prevotellaceae</taxon>
        <taxon>Xylanibacter</taxon>
    </lineage>
</organism>
<reference evidence="7 8" key="1">
    <citation type="submission" date="2016-10" db="EMBL/GenBank/DDBJ databases">
        <authorList>
            <person name="de Groot N.N."/>
        </authorList>
    </citation>
    <scope>NUCLEOTIDE SEQUENCE [LARGE SCALE GENOMIC DNA]</scope>
    <source>
        <strain evidence="7 8">AR32</strain>
    </source>
</reference>
<keyword evidence="2" id="KW-0326">Glycosidase</keyword>
<dbReference type="Pfam" id="PF01055">
    <property type="entry name" value="Glyco_hydro_31_2nd"/>
    <property type="match status" value="1"/>
</dbReference>
<evidence type="ECO:0000259" key="6">
    <source>
        <dbReference type="Pfam" id="PF21365"/>
    </source>
</evidence>
<dbReference type="Gene3D" id="2.60.40.1760">
    <property type="entry name" value="glycosyl hydrolase (family 31)"/>
    <property type="match status" value="1"/>
</dbReference>
<keyword evidence="3" id="KW-0732">Signal</keyword>
<feature type="chain" id="PRO_5009283505" evidence="3">
    <location>
        <begin position="23"/>
        <end position="845"/>
    </location>
</feature>
<dbReference type="RefSeq" id="WP_103915026.1">
    <property type="nucleotide sequence ID" value="NZ_FNUV01000001.1"/>
</dbReference>
<name>A0A1H5S040_XYLRU</name>
<evidence type="ECO:0000259" key="4">
    <source>
        <dbReference type="Pfam" id="PF01055"/>
    </source>
</evidence>
<dbReference type="InterPro" id="IPR033403">
    <property type="entry name" value="DUF5110"/>
</dbReference>
<feature type="signal peptide" evidence="3">
    <location>
        <begin position="1"/>
        <end position="22"/>
    </location>
</feature>
<evidence type="ECO:0000256" key="3">
    <source>
        <dbReference type="SAM" id="SignalP"/>
    </source>
</evidence>
<feature type="domain" description="DUF5110" evidence="5">
    <location>
        <begin position="637"/>
        <end position="703"/>
    </location>
</feature>
<keyword evidence="2 7" id="KW-0378">Hydrolase</keyword>
<dbReference type="InterPro" id="IPR000322">
    <property type="entry name" value="Glyco_hydro_31_TIM"/>
</dbReference>
<dbReference type="CDD" id="cd06595">
    <property type="entry name" value="GH31_u1"/>
    <property type="match status" value="1"/>
</dbReference>
<dbReference type="SUPFAM" id="SSF51011">
    <property type="entry name" value="Glycosyl hydrolase domain"/>
    <property type="match status" value="1"/>
</dbReference>
<evidence type="ECO:0000256" key="2">
    <source>
        <dbReference type="RuleBase" id="RU361185"/>
    </source>
</evidence>